<organism evidence="1">
    <name type="scientific">Rhizophora mucronata</name>
    <name type="common">Asiatic mangrove</name>
    <dbReference type="NCBI Taxonomy" id="61149"/>
    <lineage>
        <taxon>Eukaryota</taxon>
        <taxon>Viridiplantae</taxon>
        <taxon>Streptophyta</taxon>
        <taxon>Embryophyta</taxon>
        <taxon>Tracheophyta</taxon>
        <taxon>Spermatophyta</taxon>
        <taxon>Magnoliopsida</taxon>
        <taxon>eudicotyledons</taxon>
        <taxon>Gunneridae</taxon>
        <taxon>Pentapetalae</taxon>
        <taxon>rosids</taxon>
        <taxon>fabids</taxon>
        <taxon>Malpighiales</taxon>
        <taxon>Rhizophoraceae</taxon>
        <taxon>Rhizophora</taxon>
    </lineage>
</organism>
<dbReference type="EMBL" id="GGEC01093651">
    <property type="protein sequence ID" value="MBX74135.1"/>
    <property type="molecule type" value="Transcribed_RNA"/>
</dbReference>
<reference evidence="1" key="1">
    <citation type="submission" date="2018-02" db="EMBL/GenBank/DDBJ databases">
        <title>Rhizophora mucronata_Transcriptome.</title>
        <authorList>
            <person name="Meera S.P."/>
            <person name="Sreeshan A."/>
            <person name="Augustine A."/>
        </authorList>
    </citation>
    <scope>NUCLEOTIDE SEQUENCE</scope>
    <source>
        <tissue evidence="1">Leaf</tissue>
    </source>
</reference>
<proteinExistence type="predicted"/>
<protein>
    <submittedName>
        <fullName evidence="1">Uncharacterized protein</fullName>
    </submittedName>
</protein>
<dbReference type="AlphaFoldDB" id="A0A2P2R4L0"/>
<evidence type="ECO:0000313" key="1">
    <source>
        <dbReference type="EMBL" id="MBX74135.1"/>
    </source>
</evidence>
<accession>A0A2P2R4L0</accession>
<sequence length="87" mass="10078">MPRSNSNHVNYMARPASWLSIHHSAAISTLSAMQDLPHDRRKVEKIVPFSKQWRCDGRDSVCWPQLQTFQPEGTRNSDFWGCNTYCP</sequence>
<name>A0A2P2R4L0_RHIMU</name>